<comment type="caution">
    <text evidence="10">The sequence shown here is derived from an EMBL/GenBank/DDBJ whole genome shotgun (WGS) entry which is preliminary data.</text>
</comment>
<feature type="chain" id="PRO_5038160438" description="Cytochrome c-type biogenesis protein" evidence="7">
    <location>
        <begin position="31"/>
        <end position="165"/>
    </location>
</feature>
<evidence type="ECO:0000256" key="2">
    <source>
        <dbReference type="ARBA" id="ARBA00022617"/>
    </source>
</evidence>
<keyword evidence="2 7" id="KW-0349">Heme</keyword>
<evidence type="ECO:0000256" key="5">
    <source>
        <dbReference type="ARBA" id="ARBA00022748"/>
    </source>
</evidence>
<feature type="transmembrane region" description="Helical" evidence="7">
    <location>
        <begin position="103"/>
        <end position="124"/>
    </location>
</feature>
<dbReference type="CDD" id="cd16378">
    <property type="entry name" value="CcmH_N"/>
    <property type="match status" value="1"/>
</dbReference>
<evidence type="ECO:0000256" key="7">
    <source>
        <dbReference type="RuleBase" id="RU364112"/>
    </source>
</evidence>
<dbReference type="InterPro" id="IPR051263">
    <property type="entry name" value="C-type_cytochrome_biogenesis"/>
</dbReference>
<dbReference type="GO" id="GO:0046872">
    <property type="term" value="F:metal ion binding"/>
    <property type="evidence" value="ECO:0007669"/>
    <property type="project" value="UniProtKB-KW"/>
</dbReference>
<keyword evidence="3 7" id="KW-0479">Metal-binding</keyword>
<feature type="signal peptide" evidence="7">
    <location>
        <begin position="1"/>
        <end position="30"/>
    </location>
</feature>
<evidence type="ECO:0000313" key="11">
    <source>
        <dbReference type="Proteomes" id="UP000697710"/>
    </source>
</evidence>
<accession>A0A956LXP7</accession>
<keyword evidence="7" id="KW-0812">Transmembrane</keyword>
<dbReference type="PANTHER" id="PTHR47870">
    <property type="entry name" value="CYTOCHROME C-TYPE BIOGENESIS PROTEIN CCMH"/>
    <property type="match status" value="1"/>
</dbReference>
<evidence type="ECO:0000256" key="1">
    <source>
        <dbReference type="ARBA" id="ARBA00010342"/>
    </source>
</evidence>
<keyword evidence="4 7" id="KW-0732">Signal</keyword>
<dbReference type="PANTHER" id="PTHR47870:SF1">
    <property type="entry name" value="CYTOCHROME C-TYPE BIOGENESIS PROTEIN CCMH"/>
    <property type="match status" value="1"/>
</dbReference>
<proteinExistence type="inferred from homology"/>
<reference evidence="10" key="2">
    <citation type="journal article" date="2021" name="Microbiome">
        <title>Successional dynamics and alternative stable states in a saline activated sludge microbial community over 9 years.</title>
        <authorList>
            <person name="Wang Y."/>
            <person name="Ye J."/>
            <person name="Ju F."/>
            <person name="Liu L."/>
            <person name="Boyd J.A."/>
            <person name="Deng Y."/>
            <person name="Parks D.H."/>
            <person name="Jiang X."/>
            <person name="Yin X."/>
            <person name="Woodcroft B.J."/>
            <person name="Tyson G.W."/>
            <person name="Hugenholtz P."/>
            <person name="Polz M.F."/>
            <person name="Zhang T."/>
        </authorList>
    </citation>
    <scope>NUCLEOTIDE SEQUENCE</scope>
    <source>
        <strain evidence="10">HKST-UBA01</strain>
    </source>
</reference>
<feature type="region of interest" description="Disordered" evidence="8">
    <location>
        <begin position="130"/>
        <end position="153"/>
    </location>
</feature>
<dbReference type="GO" id="GO:0005886">
    <property type="term" value="C:plasma membrane"/>
    <property type="evidence" value="ECO:0007669"/>
    <property type="project" value="TreeGrafter"/>
</dbReference>
<keyword evidence="7" id="KW-0472">Membrane</keyword>
<reference evidence="10" key="1">
    <citation type="submission" date="2020-04" db="EMBL/GenBank/DDBJ databases">
        <authorList>
            <person name="Zhang T."/>
        </authorList>
    </citation>
    <scope>NUCLEOTIDE SEQUENCE</scope>
    <source>
        <strain evidence="10">HKST-UBA01</strain>
    </source>
</reference>
<dbReference type="InterPro" id="IPR005616">
    <property type="entry name" value="CcmH/CycL/Ccl2/NrfF_N"/>
</dbReference>
<feature type="domain" description="CcmH/CycL/Ccl2/NrfF N-terminal" evidence="9">
    <location>
        <begin position="33"/>
        <end position="133"/>
    </location>
</feature>
<name>A0A956LXP7_UNCEI</name>
<keyword evidence="7" id="KW-1133">Transmembrane helix</keyword>
<evidence type="ECO:0000256" key="3">
    <source>
        <dbReference type="ARBA" id="ARBA00022723"/>
    </source>
</evidence>
<comment type="similarity">
    <text evidence="1 7">Belongs to the CcmH/CycL/Ccl2/NrfF family.</text>
</comment>
<protein>
    <recommendedName>
        <fullName evidence="7">Cytochrome c-type biogenesis protein</fullName>
    </recommendedName>
</protein>
<dbReference type="EMBL" id="JAGQHR010000082">
    <property type="protein sequence ID" value="MCA9726902.1"/>
    <property type="molecule type" value="Genomic_DNA"/>
</dbReference>
<dbReference type="InterPro" id="IPR038297">
    <property type="entry name" value="CcmH/CycL/NrfF/Ccl2_sf"/>
</dbReference>
<gene>
    <name evidence="10" type="ORF">KC729_04410</name>
</gene>
<evidence type="ECO:0000313" key="10">
    <source>
        <dbReference type="EMBL" id="MCA9726902.1"/>
    </source>
</evidence>
<keyword evidence="6 7" id="KW-0408">Iron</keyword>
<dbReference type="AlphaFoldDB" id="A0A956LXP7"/>
<evidence type="ECO:0000256" key="6">
    <source>
        <dbReference type="ARBA" id="ARBA00023004"/>
    </source>
</evidence>
<comment type="function">
    <text evidence="7">Possible subunit of a heme lyase.</text>
</comment>
<evidence type="ECO:0000259" key="9">
    <source>
        <dbReference type="Pfam" id="PF03918"/>
    </source>
</evidence>
<dbReference type="Proteomes" id="UP000697710">
    <property type="component" value="Unassembled WGS sequence"/>
</dbReference>
<organism evidence="10 11">
    <name type="scientific">Eiseniibacteriota bacterium</name>
    <dbReference type="NCBI Taxonomy" id="2212470"/>
    <lineage>
        <taxon>Bacteria</taxon>
        <taxon>Candidatus Eiseniibacteriota</taxon>
    </lineage>
</organism>
<dbReference type="Gene3D" id="1.10.8.640">
    <property type="entry name" value="Cytochrome C biogenesis protein"/>
    <property type="match status" value="1"/>
</dbReference>
<evidence type="ECO:0000256" key="8">
    <source>
        <dbReference type="SAM" id="MobiDB-lite"/>
    </source>
</evidence>
<dbReference type="GO" id="GO:0017004">
    <property type="term" value="P:cytochrome complex assembly"/>
    <property type="evidence" value="ECO:0007669"/>
    <property type="project" value="UniProtKB-KW"/>
</dbReference>
<dbReference type="Pfam" id="PF03918">
    <property type="entry name" value="CcmH"/>
    <property type="match status" value="1"/>
</dbReference>
<evidence type="ECO:0000256" key="4">
    <source>
        <dbReference type="ARBA" id="ARBA00022729"/>
    </source>
</evidence>
<sequence>MKTWKRNGLMALLGIGLVLAISAGTCVARAADIPTLEKELINPCPNCGGMPLAGSYCGGAAEAKAKIRTLAAAGKTDQEILDAFVAEYGEWILVTPPRRGFNLMAWFLPLLGIVIGSGGLALFLRRARGGTGNRSESPRPPAPEPAADPSRNRYREILRRELGEI</sequence>
<keyword evidence="5" id="KW-0201">Cytochrome c-type biogenesis</keyword>